<dbReference type="VEuPathDB" id="FungiDB:FUN_000429"/>
<dbReference type="InterPro" id="IPR043129">
    <property type="entry name" value="ATPase_NBD"/>
</dbReference>
<accession>A0A2N1NNH8</accession>
<keyword evidence="1" id="KW-0175">Coiled coil</keyword>
<keyword evidence="2" id="KW-1133">Transmembrane helix</keyword>
<dbReference type="PANTHER" id="PTHR14187:SF5">
    <property type="entry name" value="HEAT SHOCK 70 KDA PROTEIN 12A"/>
    <property type="match status" value="1"/>
</dbReference>
<keyword evidence="2" id="KW-0472">Membrane</keyword>
<dbReference type="VEuPathDB" id="FungiDB:RhiirFUN_008265"/>
<sequence length="434" mass="50670">MTNECSNSENLFPAYNQHEVVEKLETGFKKLNDKFINLLEENQRIKQHNKNLQEENQEISRNNLESNKKYQEISRNNSNLISINNDLKKNKKKEIQRLEVISQNLEKNLKILEVDEIDINTINVFKENNKQTNCNINKNPTTALNYSKGLDDIRIVVGLDFGVTYSEFAYCHVIDENMHTNDNWPWGVTGQFRTNTVLRYDDEFNNVLYWGARALKNKKHNSEPVKLFNLYLDDLPDNLKPKLPIDYKKAITDYLREIRMFIKEKICHLDGFDYFEDVLLILTIPAGYSEMDKVIMRQCVYNADLIKDRDSEKLQFTTKYGKNENIRLIASVFGFVGIILVNFHNPKCILSPLDYCQRISNYETCVAIYITLRVLFTLLIVFADIMQVYFCFALFSYYEKLYEKNNRSGRLISNDGNDEVSAPTYGAVSDQSIA</sequence>
<dbReference type="PANTHER" id="PTHR14187">
    <property type="entry name" value="ALPHA KINASE/ELONGATION FACTOR 2 KINASE"/>
    <property type="match status" value="1"/>
</dbReference>
<evidence type="ECO:0000313" key="3">
    <source>
        <dbReference type="EMBL" id="PKK75440.1"/>
    </source>
</evidence>
<reference evidence="3 4" key="2">
    <citation type="submission" date="2017-10" db="EMBL/GenBank/DDBJ databases">
        <title>Extensive intraspecific genome diversity in a model arbuscular mycorrhizal fungus.</title>
        <authorList>
            <person name="Chen E.C.H."/>
            <person name="Morin E."/>
            <person name="Baudet D."/>
            <person name="Noel J."/>
            <person name="Ndikumana S."/>
            <person name="Charron P."/>
            <person name="St-Onge C."/>
            <person name="Giorgi J."/>
            <person name="Grigoriev I.V."/>
            <person name="Roux C."/>
            <person name="Martin F.M."/>
            <person name="Corradi N."/>
        </authorList>
    </citation>
    <scope>NUCLEOTIDE SEQUENCE [LARGE SCALE GENOMIC DNA]</scope>
    <source>
        <strain evidence="3 4">C2</strain>
    </source>
</reference>
<feature type="transmembrane region" description="Helical" evidence="2">
    <location>
        <begin position="366"/>
        <end position="398"/>
    </location>
</feature>
<evidence type="ECO:0000256" key="2">
    <source>
        <dbReference type="SAM" id="Phobius"/>
    </source>
</evidence>
<dbReference type="Gene3D" id="3.30.420.40">
    <property type="match status" value="1"/>
</dbReference>
<dbReference type="Proteomes" id="UP000233469">
    <property type="component" value="Unassembled WGS sequence"/>
</dbReference>
<evidence type="ECO:0008006" key="5">
    <source>
        <dbReference type="Google" id="ProtNLM"/>
    </source>
</evidence>
<keyword evidence="2" id="KW-0812">Transmembrane</keyword>
<organism evidence="3 4">
    <name type="scientific">Rhizophagus irregularis</name>
    <dbReference type="NCBI Taxonomy" id="588596"/>
    <lineage>
        <taxon>Eukaryota</taxon>
        <taxon>Fungi</taxon>
        <taxon>Fungi incertae sedis</taxon>
        <taxon>Mucoromycota</taxon>
        <taxon>Glomeromycotina</taxon>
        <taxon>Glomeromycetes</taxon>
        <taxon>Glomerales</taxon>
        <taxon>Glomeraceae</taxon>
        <taxon>Rhizophagus</taxon>
    </lineage>
</organism>
<reference evidence="3 4" key="1">
    <citation type="submission" date="2016-04" db="EMBL/GenBank/DDBJ databases">
        <title>Genome analyses suggest a sexual origin of heterokaryosis in a supposedly ancient asexual fungus.</title>
        <authorList>
            <person name="Ropars J."/>
            <person name="Sedzielewska K."/>
            <person name="Noel J."/>
            <person name="Charron P."/>
            <person name="Farinelli L."/>
            <person name="Marton T."/>
            <person name="Kruger M."/>
            <person name="Pelin A."/>
            <person name="Brachmann A."/>
            <person name="Corradi N."/>
        </authorList>
    </citation>
    <scope>NUCLEOTIDE SEQUENCE [LARGE SCALE GENOMIC DNA]</scope>
    <source>
        <strain evidence="3 4">C2</strain>
    </source>
</reference>
<dbReference type="VEuPathDB" id="FungiDB:RhiirFUN_017825"/>
<dbReference type="SUPFAM" id="SSF53067">
    <property type="entry name" value="Actin-like ATPase domain"/>
    <property type="match status" value="1"/>
</dbReference>
<name>A0A2N1NNH8_9GLOM</name>
<dbReference type="VEuPathDB" id="FungiDB:RhiirA1_443290"/>
<evidence type="ECO:0000256" key="1">
    <source>
        <dbReference type="SAM" id="Coils"/>
    </source>
</evidence>
<protein>
    <recommendedName>
        <fullName evidence="5">Hsp70 family protein</fullName>
    </recommendedName>
</protein>
<feature type="coiled-coil region" evidence="1">
    <location>
        <begin position="21"/>
        <end position="115"/>
    </location>
</feature>
<dbReference type="AlphaFoldDB" id="A0A2N1NNH8"/>
<proteinExistence type="predicted"/>
<comment type="caution">
    <text evidence="3">The sequence shown here is derived from an EMBL/GenBank/DDBJ whole genome shotgun (WGS) entry which is preliminary data.</text>
</comment>
<gene>
    <name evidence="3" type="ORF">RhiirC2_817781</name>
</gene>
<feature type="transmembrane region" description="Helical" evidence="2">
    <location>
        <begin position="328"/>
        <end position="346"/>
    </location>
</feature>
<evidence type="ECO:0000313" key="4">
    <source>
        <dbReference type="Proteomes" id="UP000233469"/>
    </source>
</evidence>
<dbReference type="EMBL" id="LLXL01000243">
    <property type="protein sequence ID" value="PKK75440.1"/>
    <property type="molecule type" value="Genomic_DNA"/>
</dbReference>
<dbReference type="VEuPathDB" id="FungiDB:RhiirA1_537670"/>